<dbReference type="InterPro" id="IPR000560">
    <property type="entry name" value="His_Pase_clade-2"/>
</dbReference>
<keyword evidence="2" id="KW-0812">Transmembrane</keyword>
<protein>
    <recommendedName>
        <fullName evidence="6">Acid phosphatase</fullName>
    </recommendedName>
</protein>
<dbReference type="InterPro" id="IPR050645">
    <property type="entry name" value="Histidine_acid_phosphatase"/>
</dbReference>
<dbReference type="PANTHER" id="PTHR11567:SF142">
    <property type="entry name" value="PHOSPHOGLYCERATE MUTASE-LIKE PROTEIN"/>
    <property type="match status" value="1"/>
</dbReference>
<evidence type="ECO:0000313" key="5">
    <source>
        <dbReference type="Proteomes" id="UP001274830"/>
    </source>
</evidence>
<dbReference type="Pfam" id="PF00328">
    <property type="entry name" value="His_Phos_2"/>
    <property type="match status" value="1"/>
</dbReference>
<dbReference type="Proteomes" id="UP001274830">
    <property type="component" value="Unassembled WGS sequence"/>
</dbReference>
<evidence type="ECO:0000256" key="2">
    <source>
        <dbReference type="SAM" id="Phobius"/>
    </source>
</evidence>
<organism evidence="4 5">
    <name type="scientific">Recurvomyces mirabilis</name>
    <dbReference type="NCBI Taxonomy" id="574656"/>
    <lineage>
        <taxon>Eukaryota</taxon>
        <taxon>Fungi</taxon>
        <taxon>Dikarya</taxon>
        <taxon>Ascomycota</taxon>
        <taxon>Pezizomycotina</taxon>
        <taxon>Dothideomycetes</taxon>
        <taxon>Dothideomycetidae</taxon>
        <taxon>Mycosphaerellales</taxon>
        <taxon>Teratosphaeriaceae</taxon>
        <taxon>Recurvomyces</taxon>
    </lineage>
</organism>
<dbReference type="GO" id="GO:0016791">
    <property type="term" value="F:phosphatase activity"/>
    <property type="evidence" value="ECO:0007669"/>
    <property type="project" value="TreeGrafter"/>
</dbReference>
<dbReference type="SUPFAM" id="SSF53254">
    <property type="entry name" value="Phosphoglycerate mutase-like"/>
    <property type="match status" value="1"/>
</dbReference>
<evidence type="ECO:0000256" key="3">
    <source>
        <dbReference type="SAM" id="SignalP"/>
    </source>
</evidence>
<accession>A0AAE0WR56</accession>
<feature type="chain" id="PRO_5042082757" description="Acid phosphatase" evidence="3">
    <location>
        <begin position="20"/>
        <end position="492"/>
    </location>
</feature>
<keyword evidence="5" id="KW-1185">Reference proteome</keyword>
<dbReference type="InterPro" id="IPR029033">
    <property type="entry name" value="His_PPase_superfam"/>
</dbReference>
<feature type="signal peptide" evidence="3">
    <location>
        <begin position="1"/>
        <end position="19"/>
    </location>
</feature>
<evidence type="ECO:0000313" key="4">
    <source>
        <dbReference type="EMBL" id="KAK3676490.1"/>
    </source>
</evidence>
<feature type="transmembrane region" description="Helical" evidence="2">
    <location>
        <begin position="442"/>
        <end position="466"/>
    </location>
</feature>
<evidence type="ECO:0008006" key="6">
    <source>
        <dbReference type="Google" id="ProtNLM"/>
    </source>
</evidence>
<dbReference type="CDD" id="cd07061">
    <property type="entry name" value="HP_HAP_like"/>
    <property type="match status" value="1"/>
</dbReference>
<dbReference type="Gene3D" id="3.40.50.1240">
    <property type="entry name" value="Phosphoglycerate mutase-like"/>
    <property type="match status" value="1"/>
</dbReference>
<proteinExistence type="inferred from homology"/>
<comment type="caution">
    <text evidence="4">The sequence shown here is derived from an EMBL/GenBank/DDBJ whole genome shotgun (WGS) entry which is preliminary data.</text>
</comment>
<keyword evidence="2" id="KW-0472">Membrane</keyword>
<sequence>MRTTTAVAALSAALPVAYAQTENNETVLGVYMFHRHGDRTAKMTPPANLTDLGYQEVYTSGQYYRNRYISSNAAYKINGVNADLVKQSQIAVSAPADTVLQNSAEGFLQALYPPVGTNLDTETLKNGTVITSPMNGYQLIPISLVTSGSGSEDNSWLQSASGCAKATISSNNYFTSAEYMNYLNSTEGFYQTIAPTINGTYNSSQSSFKNAYTIYDLINVAEIHNASFDPTDIITDEVFYQLRTLADAHEWGLAYNSSDNMRAISGMVLGAEVVQYLNGTITGAGKQKISIQFGAYGSFASFFGLAIPDIDTVAPELKGVADYASALTFEMFTNSSTAVSSSSYPSTDEIFVRTMFHNGTTSNISEPTVYPLFGSGQDVLSWNDFTNGMNKFAVGTTKEWCSACGNTTGTCAAYQATGTSGGSSSSSSPSASAKSGNGLSPAVNGVIGAMVTLAIVLGLEALILLVGGYKIVSKKSLAQGATHVGDNGAAKA</sequence>
<dbReference type="AlphaFoldDB" id="A0AAE0WR56"/>
<keyword evidence="2" id="KW-1133">Transmembrane helix</keyword>
<dbReference type="EMBL" id="JAUTXT010000010">
    <property type="protein sequence ID" value="KAK3676490.1"/>
    <property type="molecule type" value="Genomic_DNA"/>
</dbReference>
<gene>
    <name evidence="4" type="ORF">LTR78_003766</name>
</gene>
<reference evidence="4" key="1">
    <citation type="submission" date="2023-07" db="EMBL/GenBank/DDBJ databases">
        <title>Black Yeasts Isolated from many extreme environments.</title>
        <authorList>
            <person name="Coleine C."/>
            <person name="Stajich J.E."/>
            <person name="Selbmann L."/>
        </authorList>
    </citation>
    <scope>NUCLEOTIDE SEQUENCE</scope>
    <source>
        <strain evidence="4">CCFEE 5485</strain>
    </source>
</reference>
<evidence type="ECO:0000256" key="1">
    <source>
        <dbReference type="ARBA" id="ARBA00005375"/>
    </source>
</evidence>
<comment type="similarity">
    <text evidence="1">Belongs to the histidine acid phosphatase family.</text>
</comment>
<name>A0AAE0WR56_9PEZI</name>
<dbReference type="PANTHER" id="PTHR11567">
    <property type="entry name" value="ACID PHOSPHATASE-RELATED"/>
    <property type="match status" value="1"/>
</dbReference>
<keyword evidence="3" id="KW-0732">Signal</keyword>